<name>A0A0D8XID0_DICVI</name>
<dbReference type="PANTHER" id="PTHR12876">
    <property type="entry name" value="N4BP1-RELATED"/>
    <property type="match status" value="1"/>
</dbReference>
<evidence type="ECO:0000256" key="1">
    <source>
        <dbReference type="SAM" id="MobiDB-lite"/>
    </source>
</evidence>
<dbReference type="InterPro" id="IPR051101">
    <property type="entry name" value="ZC3H12/N4BP1_RNase_Reg"/>
</dbReference>
<sequence>MLSYEWDEGEPLSARGDDSTGLLSERRNHTLLRPIYINAVELTSGEVHYLAMLSYEWDEGEPLSARGDDSTGLLSERRNHTLLRPIYINAVEVGYAYTQCDKDKRLNVRGVTIALWYFISRGHQTIALLPYCFKTYPDKSSSWPELMALFKMNLIEFTPGYGSEKYTEVNRILANRAADTGGCIVARSQMHNIIEERPTLDRTVEKRLLMPSFNHNDIIFPVDGPLGRLLMPSFNHNDIIFPVDGPLGRAQADYFEAKYYSPLLNAHYRILIGHDVLFNRWCCVINDIGLQNFAPLFQNKSTLECPLSDPDWPRCSVQQMVLRDQRHWLTKLCALVPEQVAWRTLLHAVISFKPSMPLPPVKLPPRCLTHAHRRVYPPETNPIDGRGYSYARGLSRRFGYEQPSEYYRSQIPRLMSSDSEKNQDDFLPDYLRPAKDFFEDEPRFTDTSSLPNYLGNPNSIYRLVPRKSGSYGSSGTSTAGSSSSSHHYNGYFKNVNSSPALVVDGEKSDILENKTRQPKDTSTEFQLDQLNPTYSTEYIGYSTASDWPAEALLTNEEKCVIKLSQIFGWRKVGCHIVFMIEAIRVVRNHPRVRVVSRLVDFALVEPDETDDDKPGEDVLNYAELVSLLKENKARLCNVMNVDGCEENLIDFSDDFISTSNTGILNNSMINSLPQSLSLLDL</sequence>
<gene>
    <name evidence="3" type="ORF">DICVIV_09634</name>
</gene>
<accession>A0A0D8XID0</accession>
<dbReference type="GO" id="GO:0005634">
    <property type="term" value="C:nucleus"/>
    <property type="evidence" value="ECO:0007669"/>
    <property type="project" value="TreeGrafter"/>
</dbReference>
<dbReference type="PANTHER" id="PTHR12876:SF40">
    <property type="entry name" value="RNASE NYN DOMAIN-CONTAINING PROTEIN"/>
    <property type="match status" value="1"/>
</dbReference>
<protein>
    <recommendedName>
        <fullName evidence="2">RNase NYN domain-containing protein</fullName>
    </recommendedName>
</protein>
<dbReference type="OrthoDB" id="392925at2759"/>
<dbReference type="GO" id="GO:0036464">
    <property type="term" value="C:cytoplasmic ribonucleoprotein granule"/>
    <property type="evidence" value="ECO:0007669"/>
    <property type="project" value="TreeGrafter"/>
</dbReference>
<evidence type="ECO:0000313" key="3">
    <source>
        <dbReference type="EMBL" id="KJH44343.1"/>
    </source>
</evidence>
<dbReference type="Proteomes" id="UP000053766">
    <property type="component" value="Unassembled WGS sequence"/>
</dbReference>
<dbReference type="InterPro" id="IPR021869">
    <property type="entry name" value="RNase_Zc3h12_NYN"/>
</dbReference>
<evidence type="ECO:0000313" key="4">
    <source>
        <dbReference type="Proteomes" id="UP000053766"/>
    </source>
</evidence>
<dbReference type="AlphaFoldDB" id="A0A0D8XID0"/>
<feature type="domain" description="RNase NYN" evidence="2">
    <location>
        <begin position="83"/>
        <end position="228"/>
    </location>
</feature>
<dbReference type="Pfam" id="PF11977">
    <property type="entry name" value="RNase_Zc3h12a"/>
    <property type="match status" value="1"/>
</dbReference>
<keyword evidence="4" id="KW-1185">Reference proteome</keyword>
<feature type="region of interest" description="Disordered" evidence="1">
    <location>
        <begin position="1"/>
        <end position="21"/>
    </location>
</feature>
<evidence type="ECO:0000259" key="2">
    <source>
        <dbReference type="Pfam" id="PF11977"/>
    </source>
</evidence>
<dbReference type="GO" id="GO:0004521">
    <property type="term" value="F:RNA endonuclease activity"/>
    <property type="evidence" value="ECO:0007669"/>
    <property type="project" value="TreeGrafter"/>
</dbReference>
<dbReference type="EMBL" id="KN716481">
    <property type="protein sequence ID" value="KJH44343.1"/>
    <property type="molecule type" value="Genomic_DNA"/>
</dbReference>
<feature type="compositionally biased region" description="Acidic residues" evidence="1">
    <location>
        <begin position="1"/>
        <end position="10"/>
    </location>
</feature>
<reference evidence="3 4" key="1">
    <citation type="submission" date="2013-11" db="EMBL/GenBank/DDBJ databases">
        <title>Draft genome of the bovine lungworm Dictyocaulus viviparus.</title>
        <authorList>
            <person name="Mitreva M."/>
        </authorList>
    </citation>
    <scope>NUCLEOTIDE SEQUENCE [LARGE SCALE GENOMIC DNA]</scope>
    <source>
        <strain evidence="3 4">HannoverDv2000</strain>
    </source>
</reference>
<reference evidence="4" key="2">
    <citation type="journal article" date="2016" name="Sci. Rep.">
        <title>Dictyocaulus viviparus genome, variome and transcriptome elucidate lungworm biology and support future intervention.</title>
        <authorList>
            <person name="McNulty S.N."/>
            <person name="Strube C."/>
            <person name="Rosa B.A."/>
            <person name="Martin J.C."/>
            <person name="Tyagi R."/>
            <person name="Choi Y.J."/>
            <person name="Wang Q."/>
            <person name="Hallsworth Pepin K."/>
            <person name="Zhang X."/>
            <person name="Ozersky P."/>
            <person name="Wilson R.K."/>
            <person name="Sternberg P.W."/>
            <person name="Gasser R.B."/>
            <person name="Mitreva M."/>
        </authorList>
    </citation>
    <scope>NUCLEOTIDE SEQUENCE [LARGE SCALE GENOMIC DNA]</scope>
    <source>
        <strain evidence="4">HannoverDv2000</strain>
    </source>
</reference>
<proteinExistence type="predicted"/>
<dbReference type="Gene3D" id="3.40.50.11980">
    <property type="match status" value="1"/>
</dbReference>
<dbReference type="STRING" id="29172.A0A0D8XID0"/>
<dbReference type="GO" id="GO:0003729">
    <property type="term" value="F:mRNA binding"/>
    <property type="evidence" value="ECO:0007669"/>
    <property type="project" value="TreeGrafter"/>
</dbReference>
<organism evidence="3 4">
    <name type="scientific">Dictyocaulus viviparus</name>
    <name type="common">Bovine lungworm</name>
    <dbReference type="NCBI Taxonomy" id="29172"/>
    <lineage>
        <taxon>Eukaryota</taxon>
        <taxon>Metazoa</taxon>
        <taxon>Ecdysozoa</taxon>
        <taxon>Nematoda</taxon>
        <taxon>Chromadorea</taxon>
        <taxon>Rhabditida</taxon>
        <taxon>Rhabditina</taxon>
        <taxon>Rhabditomorpha</taxon>
        <taxon>Strongyloidea</taxon>
        <taxon>Metastrongylidae</taxon>
        <taxon>Dictyocaulus</taxon>
    </lineage>
</organism>